<evidence type="ECO:0000256" key="1">
    <source>
        <dbReference type="SAM" id="MobiDB-lite"/>
    </source>
</evidence>
<feature type="compositionally biased region" description="Basic and acidic residues" evidence="1">
    <location>
        <begin position="15"/>
        <end position="24"/>
    </location>
</feature>
<evidence type="ECO:0000313" key="3">
    <source>
        <dbReference type="Proteomes" id="UP000566819"/>
    </source>
</evidence>
<proteinExistence type="predicted"/>
<gene>
    <name evidence="2" type="ORF">G7Y89_g8749</name>
</gene>
<dbReference type="AlphaFoldDB" id="A0A8H4W398"/>
<comment type="caution">
    <text evidence="2">The sequence shown here is derived from an EMBL/GenBank/DDBJ whole genome shotgun (WGS) entry which is preliminary data.</text>
</comment>
<dbReference type="OrthoDB" id="4222821at2759"/>
<keyword evidence="3" id="KW-1185">Reference proteome</keyword>
<sequence>MRRHIIADNAIARTRAPERTRDDSYASPEQQHSHSNDSFASQVLDPRGPTSISTNTEPSNSTDTHIHGSISSWDDWSCSTLPSPFNFAALGSASASASASVNTPDPDPKLWSENVSWDIRETLFNDSTFNDAAFASLTSSSDWSTATSTSISTTCLTKDSSAPPSVFLPFSSQASTASGGAALCAENEGHRAIDCPLKFTTGRPDIEDEDSNGNRHARKTYTQRLSRINSQLSRISQLQGTFTINLDMLLESAAAGPHRGHVANPVGDIMKSTYEFLQVLKLLADQHLRPTPKMSPGQESTTLTSPLFDPISPKYTMSSSPPFTSSDPTTSLLILTCYIHLLRVYVLLFESICSFLKQVADSDEPYLQPVSGLSFSHLSLDSGNLQATLFIQIVTSLFERVERFLGLPSEFRIDHNAKNGGGLLSHEDFGGIVEIIIRKEELRQPGTGGIKTLCRSIKMARELLRDNIAP</sequence>
<dbReference type="EMBL" id="JAAMPI010000682">
    <property type="protein sequence ID" value="KAF4629399.1"/>
    <property type="molecule type" value="Genomic_DNA"/>
</dbReference>
<evidence type="ECO:0000313" key="2">
    <source>
        <dbReference type="EMBL" id="KAF4629399.1"/>
    </source>
</evidence>
<dbReference type="Proteomes" id="UP000566819">
    <property type="component" value="Unassembled WGS sequence"/>
</dbReference>
<reference evidence="2 3" key="1">
    <citation type="submission" date="2020-03" db="EMBL/GenBank/DDBJ databases">
        <title>Draft Genome Sequence of Cudoniella acicularis.</title>
        <authorList>
            <person name="Buettner E."/>
            <person name="Kellner H."/>
        </authorList>
    </citation>
    <scope>NUCLEOTIDE SEQUENCE [LARGE SCALE GENOMIC DNA]</scope>
    <source>
        <strain evidence="2 3">DSM 108380</strain>
    </source>
</reference>
<accession>A0A8H4W398</accession>
<protein>
    <submittedName>
        <fullName evidence="2">Uncharacterized protein</fullName>
    </submittedName>
</protein>
<feature type="region of interest" description="Disordered" evidence="1">
    <location>
        <begin position="1"/>
        <end position="66"/>
    </location>
</feature>
<organism evidence="2 3">
    <name type="scientific">Cudoniella acicularis</name>
    <dbReference type="NCBI Taxonomy" id="354080"/>
    <lineage>
        <taxon>Eukaryota</taxon>
        <taxon>Fungi</taxon>
        <taxon>Dikarya</taxon>
        <taxon>Ascomycota</taxon>
        <taxon>Pezizomycotina</taxon>
        <taxon>Leotiomycetes</taxon>
        <taxon>Helotiales</taxon>
        <taxon>Tricladiaceae</taxon>
        <taxon>Cudoniella</taxon>
    </lineage>
</organism>
<feature type="compositionally biased region" description="Polar residues" evidence="1">
    <location>
        <begin position="50"/>
        <end position="66"/>
    </location>
</feature>
<name>A0A8H4W398_9HELO</name>